<dbReference type="NCBIfam" id="NF033852">
    <property type="entry name" value="fulvocin_rel"/>
    <property type="match status" value="1"/>
</dbReference>
<keyword evidence="4" id="KW-1185">Reference proteome</keyword>
<dbReference type="EMBL" id="MU866038">
    <property type="protein sequence ID" value="KAK4442033.1"/>
    <property type="molecule type" value="Genomic_DNA"/>
</dbReference>
<reference evidence="3" key="1">
    <citation type="journal article" date="2023" name="Mol. Phylogenet. Evol.">
        <title>Genome-scale phylogeny and comparative genomics of the fungal order Sordariales.</title>
        <authorList>
            <person name="Hensen N."/>
            <person name="Bonometti L."/>
            <person name="Westerberg I."/>
            <person name="Brannstrom I.O."/>
            <person name="Guillou S."/>
            <person name="Cros-Aarteil S."/>
            <person name="Calhoun S."/>
            <person name="Haridas S."/>
            <person name="Kuo A."/>
            <person name="Mondo S."/>
            <person name="Pangilinan J."/>
            <person name="Riley R."/>
            <person name="LaButti K."/>
            <person name="Andreopoulos B."/>
            <person name="Lipzen A."/>
            <person name="Chen C."/>
            <person name="Yan M."/>
            <person name="Daum C."/>
            <person name="Ng V."/>
            <person name="Clum A."/>
            <person name="Steindorff A."/>
            <person name="Ohm R.A."/>
            <person name="Martin F."/>
            <person name="Silar P."/>
            <person name="Natvig D.O."/>
            <person name="Lalanne C."/>
            <person name="Gautier V."/>
            <person name="Ament-Velasquez S.L."/>
            <person name="Kruys A."/>
            <person name="Hutchinson M.I."/>
            <person name="Powell A.J."/>
            <person name="Barry K."/>
            <person name="Miller A.N."/>
            <person name="Grigoriev I.V."/>
            <person name="Debuchy R."/>
            <person name="Gladieux P."/>
            <person name="Hiltunen Thoren M."/>
            <person name="Johannesson H."/>
        </authorList>
    </citation>
    <scope>NUCLEOTIDE SEQUENCE</scope>
    <source>
        <strain evidence="3">PSN243</strain>
    </source>
</reference>
<evidence type="ECO:0008006" key="5">
    <source>
        <dbReference type="Google" id="ProtNLM"/>
    </source>
</evidence>
<proteinExistence type="predicted"/>
<feature type="region of interest" description="Disordered" evidence="1">
    <location>
        <begin position="1"/>
        <end position="20"/>
    </location>
</feature>
<name>A0AAV9G3P0_9PEZI</name>
<feature type="transmembrane region" description="Helical" evidence="2">
    <location>
        <begin position="46"/>
        <end position="67"/>
    </location>
</feature>
<evidence type="ECO:0000313" key="3">
    <source>
        <dbReference type="EMBL" id="KAK4442033.1"/>
    </source>
</evidence>
<accession>A0AAV9G3P0</accession>
<organism evidence="3 4">
    <name type="scientific">Podospora aff. communis PSN243</name>
    <dbReference type="NCBI Taxonomy" id="3040156"/>
    <lineage>
        <taxon>Eukaryota</taxon>
        <taxon>Fungi</taxon>
        <taxon>Dikarya</taxon>
        <taxon>Ascomycota</taxon>
        <taxon>Pezizomycotina</taxon>
        <taxon>Sordariomycetes</taxon>
        <taxon>Sordariomycetidae</taxon>
        <taxon>Sordariales</taxon>
        <taxon>Podosporaceae</taxon>
        <taxon>Podospora</taxon>
    </lineage>
</organism>
<keyword evidence="2" id="KW-1133">Transmembrane helix</keyword>
<protein>
    <recommendedName>
        <fullName evidence="5">ShKT domain-containing protein</fullName>
    </recommendedName>
</protein>
<evidence type="ECO:0000256" key="2">
    <source>
        <dbReference type="SAM" id="Phobius"/>
    </source>
</evidence>
<evidence type="ECO:0000256" key="1">
    <source>
        <dbReference type="SAM" id="MobiDB-lite"/>
    </source>
</evidence>
<keyword evidence="2" id="KW-0812">Transmembrane</keyword>
<keyword evidence="2" id="KW-0472">Membrane</keyword>
<reference evidence="3" key="2">
    <citation type="submission" date="2023-05" db="EMBL/GenBank/DDBJ databases">
        <authorList>
            <consortium name="Lawrence Berkeley National Laboratory"/>
            <person name="Steindorff A."/>
            <person name="Hensen N."/>
            <person name="Bonometti L."/>
            <person name="Westerberg I."/>
            <person name="Brannstrom I.O."/>
            <person name="Guillou S."/>
            <person name="Cros-Aarteil S."/>
            <person name="Calhoun S."/>
            <person name="Haridas S."/>
            <person name="Kuo A."/>
            <person name="Mondo S."/>
            <person name="Pangilinan J."/>
            <person name="Riley R."/>
            <person name="Labutti K."/>
            <person name="Andreopoulos B."/>
            <person name="Lipzen A."/>
            <person name="Chen C."/>
            <person name="Yanf M."/>
            <person name="Daum C."/>
            <person name="Ng V."/>
            <person name="Clum A."/>
            <person name="Ohm R."/>
            <person name="Martin F."/>
            <person name="Silar P."/>
            <person name="Natvig D."/>
            <person name="Lalanne C."/>
            <person name="Gautier V."/>
            <person name="Ament-Velasquez S.L."/>
            <person name="Kruys A."/>
            <person name="Hutchinson M.I."/>
            <person name="Powell A.J."/>
            <person name="Barry K."/>
            <person name="Miller A.N."/>
            <person name="Grigoriev I.V."/>
            <person name="Debuchy R."/>
            <person name="Gladieux P."/>
            <person name="Thoren M.H."/>
            <person name="Johannesson H."/>
        </authorList>
    </citation>
    <scope>NUCLEOTIDE SEQUENCE</scope>
    <source>
        <strain evidence="3">PSN243</strain>
    </source>
</reference>
<evidence type="ECO:0000313" key="4">
    <source>
        <dbReference type="Proteomes" id="UP001321760"/>
    </source>
</evidence>
<sequence>MFVSLPSVHHHHSAPIQNPKSNTSNHKAFFGIFPTNSFIMHFHASFISALAIISVASAAGVETLFYAKNFAPVQVARINNYRVDHADTLTAEQLAVLDKSLDIIKTQDRSQTAALRSEAEAAFGVVEATYLLSGRERETSSENVAVVARRNIGRRARDCTCSTDDNYCSDSKWCKYNHNDCKFNGGCGTLWLEECDGMCVKK</sequence>
<gene>
    <name evidence="3" type="ORF">QBC34DRAFT_419365</name>
</gene>
<dbReference type="Proteomes" id="UP001321760">
    <property type="component" value="Unassembled WGS sequence"/>
</dbReference>
<dbReference type="AlphaFoldDB" id="A0AAV9G3P0"/>
<comment type="caution">
    <text evidence="3">The sequence shown here is derived from an EMBL/GenBank/DDBJ whole genome shotgun (WGS) entry which is preliminary data.</text>
</comment>